<organism evidence="2 3">
    <name type="scientific">Novosphingobium bradum</name>
    <dbReference type="NCBI Taxonomy" id="1737444"/>
    <lineage>
        <taxon>Bacteria</taxon>
        <taxon>Pseudomonadati</taxon>
        <taxon>Pseudomonadota</taxon>
        <taxon>Alphaproteobacteria</taxon>
        <taxon>Sphingomonadales</taxon>
        <taxon>Sphingomonadaceae</taxon>
        <taxon>Novosphingobium</taxon>
    </lineage>
</organism>
<protein>
    <submittedName>
        <fullName evidence="2">DUF4350 domain-containing protein</fullName>
    </submittedName>
</protein>
<dbReference type="Proteomes" id="UP001595604">
    <property type="component" value="Unassembled WGS sequence"/>
</dbReference>
<accession>A0ABV7IQI3</accession>
<reference evidence="3" key="1">
    <citation type="journal article" date="2019" name="Int. J. Syst. Evol. Microbiol.">
        <title>The Global Catalogue of Microorganisms (GCM) 10K type strain sequencing project: providing services to taxonomists for standard genome sequencing and annotation.</title>
        <authorList>
            <consortium name="The Broad Institute Genomics Platform"/>
            <consortium name="The Broad Institute Genome Sequencing Center for Infectious Disease"/>
            <person name="Wu L."/>
            <person name="Ma J."/>
        </authorList>
    </citation>
    <scope>NUCLEOTIDE SEQUENCE [LARGE SCALE GENOMIC DNA]</scope>
    <source>
        <strain evidence="3">KCTC 42984</strain>
    </source>
</reference>
<feature type="transmembrane region" description="Helical" evidence="1">
    <location>
        <begin position="294"/>
        <end position="317"/>
    </location>
</feature>
<dbReference type="EMBL" id="JBHRTQ010000002">
    <property type="protein sequence ID" value="MFC3172928.1"/>
    <property type="molecule type" value="Genomic_DNA"/>
</dbReference>
<evidence type="ECO:0000256" key="1">
    <source>
        <dbReference type="SAM" id="Phobius"/>
    </source>
</evidence>
<keyword evidence="1" id="KW-0472">Membrane</keyword>
<dbReference type="RefSeq" id="WP_379508323.1">
    <property type="nucleotide sequence ID" value="NZ_JBHRTQ010000002.1"/>
</dbReference>
<sequence>MTRASPFSPAAVLGLVGLGTALFVALLWMIGAGLVHGSLNDGGAHGAGKGLTGYAALARLLERQGWQVGLARGEAQLAQPGLLVLTPPQEADGKALARIVQQRRRIGPTLIITPKWRAVPLGGGGPQAPGAKAGWISLAGAAPPEWPGFLDDLSVSLAPAEGAREWFAQGASGTLPDGRAVLSGHGATLVPLVALRPEGRVLAGYVAGDGHWPALDSLALAGDGANGAADLLPHEGGAWPIVILFEPDLANNYGLASRETAREALRLVEASAASAPRRVTFDLTLNGFARSPNLLTLAFTPPFLAATLCLLIAALLAGWRAFLRFGPALAPAGPALAFGKRQLVANAAGLLRRSRRLHLLGPPYAALVRERLVRALGLPQRADPAAREAAIDRALAQRAPGSAPFSTVANALRQARHPAELLRAAQALRAIERILEK</sequence>
<gene>
    <name evidence="2" type="ORF">ACFOD9_01550</name>
</gene>
<keyword evidence="3" id="KW-1185">Reference proteome</keyword>
<keyword evidence="1" id="KW-1133">Transmembrane helix</keyword>
<name>A0ABV7IQI3_9SPHN</name>
<evidence type="ECO:0000313" key="3">
    <source>
        <dbReference type="Proteomes" id="UP001595604"/>
    </source>
</evidence>
<comment type="caution">
    <text evidence="2">The sequence shown here is derived from an EMBL/GenBank/DDBJ whole genome shotgun (WGS) entry which is preliminary data.</text>
</comment>
<evidence type="ECO:0000313" key="2">
    <source>
        <dbReference type="EMBL" id="MFC3172928.1"/>
    </source>
</evidence>
<keyword evidence="1" id="KW-0812">Transmembrane</keyword>
<proteinExistence type="predicted"/>